<organism evidence="2 3">
    <name type="scientific">Candidatus Liptonbacteria bacterium CG11_big_fil_rev_8_21_14_0_20_35_14</name>
    <dbReference type="NCBI Taxonomy" id="1974634"/>
    <lineage>
        <taxon>Bacteria</taxon>
        <taxon>Candidatus Liptoniibacteriota</taxon>
    </lineage>
</organism>
<comment type="caution">
    <text evidence="2">The sequence shown here is derived from an EMBL/GenBank/DDBJ whole genome shotgun (WGS) entry which is preliminary data.</text>
</comment>
<accession>A0A2H0N865</accession>
<feature type="transmembrane region" description="Helical" evidence="1">
    <location>
        <begin position="94"/>
        <end position="116"/>
    </location>
</feature>
<evidence type="ECO:0000256" key="1">
    <source>
        <dbReference type="SAM" id="Phobius"/>
    </source>
</evidence>
<dbReference type="Proteomes" id="UP000229893">
    <property type="component" value="Unassembled WGS sequence"/>
</dbReference>
<dbReference type="EMBL" id="PCWO01000015">
    <property type="protein sequence ID" value="PIR05092.1"/>
    <property type="molecule type" value="Genomic_DNA"/>
</dbReference>
<dbReference type="AlphaFoldDB" id="A0A2H0N865"/>
<evidence type="ECO:0000313" key="2">
    <source>
        <dbReference type="EMBL" id="PIR05092.1"/>
    </source>
</evidence>
<feature type="transmembrane region" description="Helical" evidence="1">
    <location>
        <begin position="63"/>
        <end position="82"/>
    </location>
</feature>
<name>A0A2H0N865_9BACT</name>
<protein>
    <submittedName>
        <fullName evidence="2">Uncharacterized protein</fullName>
    </submittedName>
</protein>
<gene>
    <name evidence="2" type="ORF">COV57_01030</name>
</gene>
<evidence type="ECO:0000313" key="3">
    <source>
        <dbReference type="Proteomes" id="UP000229893"/>
    </source>
</evidence>
<sequence length="126" mass="14710">MIVEIIFQFVCLFFVFWGVYELYLYDSLIAKIQIIGGSLLATNIVFIYFFAINGPLNFFDLQLSIVLTVISLLPIFLGNIVLANKNYYAACIQMVAYSLLIFFLMMMWLRIHHYLIFSSHILISRM</sequence>
<feature type="transmembrane region" description="Helical" evidence="1">
    <location>
        <begin position="32"/>
        <end position="51"/>
    </location>
</feature>
<reference evidence="2 3" key="1">
    <citation type="submission" date="2017-09" db="EMBL/GenBank/DDBJ databases">
        <title>Depth-based differentiation of microbial function through sediment-hosted aquifers and enrichment of novel symbionts in the deep terrestrial subsurface.</title>
        <authorList>
            <person name="Probst A.J."/>
            <person name="Ladd B."/>
            <person name="Jarett J.K."/>
            <person name="Geller-Mcgrath D.E."/>
            <person name="Sieber C.M."/>
            <person name="Emerson J.B."/>
            <person name="Anantharaman K."/>
            <person name="Thomas B.C."/>
            <person name="Malmstrom R."/>
            <person name="Stieglmeier M."/>
            <person name="Klingl A."/>
            <person name="Woyke T."/>
            <person name="Ryan C.M."/>
            <person name="Banfield J.F."/>
        </authorList>
    </citation>
    <scope>NUCLEOTIDE SEQUENCE [LARGE SCALE GENOMIC DNA]</scope>
    <source>
        <strain evidence="2">CG11_big_fil_rev_8_21_14_0_20_35_14</strain>
    </source>
</reference>
<proteinExistence type="predicted"/>
<keyword evidence="1" id="KW-1133">Transmembrane helix</keyword>
<feature type="transmembrane region" description="Helical" evidence="1">
    <location>
        <begin position="6"/>
        <end position="25"/>
    </location>
</feature>
<keyword evidence="1" id="KW-0812">Transmembrane</keyword>
<keyword evidence="1" id="KW-0472">Membrane</keyword>